<accession>A0ACA8ZAM2</accession>
<evidence type="ECO:0000313" key="1">
    <source>
        <dbReference type="EMBL" id="CAB3393653.1"/>
    </source>
</evidence>
<dbReference type="EMBL" id="LR792684">
    <property type="protein sequence ID" value="CAB3393653.1"/>
    <property type="molecule type" value="Genomic_DNA"/>
</dbReference>
<sequence length="115" mass="12768">MAADCIFCRIVQGESPARRVYENAHVVAFHDIAPQAPVHVLVIPRRHFASVLELGEEEVEILKGIQGAIRRVAEETGVARTGFRVVTNCGRDGHQTVFHLHYHILGGRRLGWPPG</sequence>
<gene>
    <name evidence="1" type="ORF">FAVT5_2487</name>
</gene>
<organism evidence="1 2">
    <name type="scientific">Kyrpidia spormannii</name>
    <dbReference type="NCBI Taxonomy" id="2055160"/>
    <lineage>
        <taxon>Bacteria</taxon>
        <taxon>Bacillati</taxon>
        <taxon>Bacillota</taxon>
        <taxon>Bacilli</taxon>
        <taxon>Bacillales</taxon>
        <taxon>Alicyclobacillaceae</taxon>
        <taxon>Kyrpidia</taxon>
    </lineage>
</organism>
<keyword evidence="2" id="KW-1185">Reference proteome</keyword>
<name>A0ACA8ZAM2_9BACL</name>
<evidence type="ECO:0000313" key="2">
    <source>
        <dbReference type="Proteomes" id="UP000501793"/>
    </source>
</evidence>
<proteinExistence type="predicted"/>
<protein>
    <submittedName>
        <fullName evidence="1">Uncharacterized HIT-like protein aq_141</fullName>
    </submittedName>
</protein>
<dbReference type="Proteomes" id="UP000501793">
    <property type="component" value="Chromosome"/>
</dbReference>
<reference evidence="1" key="1">
    <citation type="submission" date="2020-04" db="EMBL/GenBank/DDBJ databases">
        <authorList>
            <person name="Hogendoorn C."/>
        </authorList>
    </citation>
    <scope>NUCLEOTIDE SEQUENCE</scope>
    <source>
        <strain evidence="1">FAVT5</strain>
    </source>
</reference>